<dbReference type="RefSeq" id="XP_056787876.1">
    <property type="nucleotide sequence ID" value="XM_056937077.1"/>
</dbReference>
<dbReference type="InterPro" id="IPR002466">
    <property type="entry name" value="A_deamin"/>
</dbReference>
<dbReference type="SMART" id="SM00552">
    <property type="entry name" value="ADEAMc"/>
    <property type="match status" value="1"/>
</dbReference>
<feature type="domain" description="A to I editase" evidence="2">
    <location>
        <begin position="98"/>
        <end position="434"/>
    </location>
</feature>
<accession>A0A9W9WVK0</accession>
<reference evidence="3" key="1">
    <citation type="submission" date="2022-12" db="EMBL/GenBank/DDBJ databases">
        <authorList>
            <person name="Petersen C."/>
        </authorList>
    </citation>
    <scope>NUCLEOTIDE SEQUENCE</scope>
    <source>
        <strain evidence="3">IBT 30728</strain>
    </source>
</reference>
<dbReference type="GeneID" id="81627326"/>
<organism evidence="3 4">
    <name type="scientific">Penicillium diatomitis</name>
    <dbReference type="NCBI Taxonomy" id="2819901"/>
    <lineage>
        <taxon>Eukaryota</taxon>
        <taxon>Fungi</taxon>
        <taxon>Dikarya</taxon>
        <taxon>Ascomycota</taxon>
        <taxon>Pezizomycotina</taxon>
        <taxon>Eurotiomycetes</taxon>
        <taxon>Eurotiomycetidae</taxon>
        <taxon>Eurotiales</taxon>
        <taxon>Aspergillaceae</taxon>
        <taxon>Penicillium</taxon>
    </lineage>
</organism>
<proteinExistence type="predicted"/>
<protein>
    <recommendedName>
        <fullName evidence="2">A to I editase domain-containing protein</fullName>
    </recommendedName>
</protein>
<dbReference type="PROSITE" id="PS50141">
    <property type="entry name" value="A_DEAMIN_EDITASE"/>
    <property type="match status" value="1"/>
</dbReference>
<gene>
    <name evidence="3" type="ORF">N7539_007476</name>
</gene>
<dbReference type="GO" id="GO:0003723">
    <property type="term" value="F:RNA binding"/>
    <property type="evidence" value="ECO:0007669"/>
    <property type="project" value="InterPro"/>
</dbReference>
<dbReference type="Proteomes" id="UP001148312">
    <property type="component" value="Unassembled WGS sequence"/>
</dbReference>
<reference evidence="3" key="2">
    <citation type="journal article" date="2023" name="IMA Fungus">
        <title>Comparative genomic study of the Penicillium genus elucidates a diverse pangenome and 15 lateral gene transfer events.</title>
        <authorList>
            <person name="Petersen C."/>
            <person name="Sorensen T."/>
            <person name="Nielsen M.R."/>
            <person name="Sondergaard T.E."/>
            <person name="Sorensen J.L."/>
            <person name="Fitzpatrick D.A."/>
            <person name="Frisvad J.C."/>
            <person name="Nielsen K.L."/>
        </authorList>
    </citation>
    <scope>NUCLEOTIDE SEQUENCE</scope>
    <source>
        <strain evidence="3">IBT 30728</strain>
    </source>
</reference>
<comment type="caution">
    <text evidence="3">The sequence shown here is derived from an EMBL/GenBank/DDBJ whole genome shotgun (WGS) entry which is preliminary data.</text>
</comment>
<evidence type="ECO:0000256" key="1">
    <source>
        <dbReference type="SAM" id="MobiDB-lite"/>
    </source>
</evidence>
<dbReference type="EMBL" id="JAPWDQ010000010">
    <property type="protein sequence ID" value="KAJ5477332.1"/>
    <property type="molecule type" value="Genomic_DNA"/>
</dbReference>
<dbReference type="AlphaFoldDB" id="A0A9W9WVK0"/>
<evidence type="ECO:0000313" key="3">
    <source>
        <dbReference type="EMBL" id="KAJ5477332.1"/>
    </source>
</evidence>
<evidence type="ECO:0000313" key="4">
    <source>
        <dbReference type="Proteomes" id="UP001148312"/>
    </source>
</evidence>
<sequence>MSSASADTRPLASRIASLVHAHFDRLPARSKPKIFADGSREWIPMTGIVAVKGQGSPCETLHCIAVTYVYFLIFRTQMDEYCSRLCSMDRRDFILTSAYRTGAKCLPASQIPQCKGLVLHDCHAEILAIRALNYWLLQECHALLVEGGKSPTAATDNLRSSFIQRRAYVGTANSSISLPESSLKGPLFEIQPDVKFYMYCTCAPCGDASMELCMAAQEDATPWDVCHQTNSDDQDSTSETMLDGRAHFSRLGIVRRKPARMDAEPTKSKSCSDKLALRQVTSLFSIETSYLVAPTESAYLAGLVLPEEEISQTACTRSFGEQGRMGSLIGRSWPLEKVEGQYLSRIGYRFRPFQVLSVSNDEIQALWPFAKPKISQTKEGQSGRSVQPETIPPPPKVKPGNVSSIWTAAPSISHSCVLATDTGSKTLPVLSHSKTGLYETVINGVKQGNRQSDPTARGASSLSRAKLWGLLQNILQSTDCLVKGAEESHKAHSEQKPEASPMVQYSGSYEEFKCAGYDPSSPLGIRQSAIQDARRTLGGWVPNRGDETWTLEVLVDSKRRKER</sequence>
<feature type="region of interest" description="Disordered" evidence="1">
    <location>
        <begin position="374"/>
        <end position="399"/>
    </location>
</feature>
<feature type="compositionally biased region" description="Polar residues" evidence="1">
    <location>
        <begin position="374"/>
        <end position="388"/>
    </location>
</feature>
<name>A0A9W9WVK0_9EURO</name>
<keyword evidence="4" id="KW-1185">Reference proteome</keyword>
<dbReference type="PANTHER" id="PTHR47803">
    <property type="entry name" value="TRNA-SPECIFIC ADENOSINE DEAMINASE 1"/>
    <property type="match status" value="1"/>
</dbReference>
<evidence type="ECO:0000259" key="2">
    <source>
        <dbReference type="PROSITE" id="PS50141"/>
    </source>
</evidence>
<dbReference type="InterPro" id="IPR042935">
    <property type="entry name" value="Tad1"/>
</dbReference>
<dbReference type="GO" id="GO:0043829">
    <property type="term" value="F:tRNA-specific adenosine-37 deaminase activity"/>
    <property type="evidence" value="ECO:0007669"/>
    <property type="project" value="TreeGrafter"/>
</dbReference>
<dbReference type="Pfam" id="PF02137">
    <property type="entry name" value="A_deamin"/>
    <property type="match status" value="1"/>
</dbReference>
<dbReference type="GO" id="GO:0002100">
    <property type="term" value="P:tRNA wobble adenosine to inosine editing"/>
    <property type="evidence" value="ECO:0007669"/>
    <property type="project" value="InterPro"/>
</dbReference>
<dbReference type="PANTHER" id="PTHR47803:SF1">
    <property type="entry name" value="TRNA-SPECIFIC ADENOSINE DEAMINASE 1"/>
    <property type="match status" value="1"/>
</dbReference>